<evidence type="ECO:0000313" key="2">
    <source>
        <dbReference type="Proteomes" id="UP000566819"/>
    </source>
</evidence>
<organism evidence="1 2">
    <name type="scientific">Cudoniella acicularis</name>
    <dbReference type="NCBI Taxonomy" id="354080"/>
    <lineage>
        <taxon>Eukaryota</taxon>
        <taxon>Fungi</taxon>
        <taxon>Dikarya</taxon>
        <taxon>Ascomycota</taxon>
        <taxon>Pezizomycotina</taxon>
        <taxon>Leotiomycetes</taxon>
        <taxon>Helotiales</taxon>
        <taxon>Tricladiaceae</taxon>
        <taxon>Cudoniella</taxon>
    </lineage>
</organism>
<dbReference type="OrthoDB" id="4500473at2759"/>
<protein>
    <submittedName>
        <fullName evidence="1">Uncharacterized protein</fullName>
    </submittedName>
</protein>
<evidence type="ECO:0000313" key="1">
    <source>
        <dbReference type="EMBL" id="KAF4627637.1"/>
    </source>
</evidence>
<proteinExistence type="predicted"/>
<name>A0A8H4RGA5_9HELO</name>
<accession>A0A8H4RGA5</accession>
<comment type="caution">
    <text evidence="1">The sequence shown here is derived from an EMBL/GenBank/DDBJ whole genome shotgun (WGS) entry which is preliminary data.</text>
</comment>
<sequence>MITGVKVARGASVNYEDTGEKGGVVKAMVDGTGMGIPVKAGPEVEVSSKKVKDTAFEESDDFVFAYQLRKITCSKKKPLKDEAHNKGAMFEAGTTKSPAGVPLEISMAETDVVGGDVGADEVIHIQDEIDGEDDFCAIIKQEE</sequence>
<keyword evidence="2" id="KW-1185">Reference proteome</keyword>
<reference evidence="1 2" key="1">
    <citation type="submission" date="2020-03" db="EMBL/GenBank/DDBJ databases">
        <title>Draft Genome Sequence of Cudoniella acicularis.</title>
        <authorList>
            <person name="Buettner E."/>
            <person name="Kellner H."/>
        </authorList>
    </citation>
    <scope>NUCLEOTIDE SEQUENCE [LARGE SCALE GENOMIC DNA]</scope>
    <source>
        <strain evidence="1 2">DSM 108380</strain>
    </source>
</reference>
<gene>
    <name evidence="1" type="ORF">G7Y89_g10520</name>
</gene>
<dbReference type="AlphaFoldDB" id="A0A8H4RGA5"/>
<dbReference type="EMBL" id="JAAMPI010000935">
    <property type="protein sequence ID" value="KAF4627637.1"/>
    <property type="molecule type" value="Genomic_DNA"/>
</dbReference>
<dbReference type="Proteomes" id="UP000566819">
    <property type="component" value="Unassembled WGS sequence"/>
</dbReference>